<reference evidence="1 2" key="1">
    <citation type="submission" date="2018-03" db="EMBL/GenBank/DDBJ databases">
        <title>Draft Genome Sequences of the Obligatory Marine Myxobacteria Enhygromyxa salina SWB005.</title>
        <authorList>
            <person name="Poehlein A."/>
            <person name="Moghaddam J.A."/>
            <person name="Harms H."/>
            <person name="Alanjari M."/>
            <person name="Koenig G.M."/>
            <person name="Daniel R."/>
            <person name="Schaeberle T.F."/>
        </authorList>
    </citation>
    <scope>NUCLEOTIDE SEQUENCE [LARGE SCALE GENOMIC DNA]</scope>
    <source>
        <strain evidence="1 2">SWB005</strain>
    </source>
</reference>
<comment type="caution">
    <text evidence="1">The sequence shown here is derived from an EMBL/GenBank/DDBJ whole genome shotgun (WGS) entry which is preliminary data.</text>
</comment>
<evidence type="ECO:0000313" key="2">
    <source>
        <dbReference type="Proteomes" id="UP000237968"/>
    </source>
</evidence>
<dbReference type="AlphaFoldDB" id="A0A2S9YGV1"/>
<sequence>MMARATLLSVSGAVVCAIGCGAAEPRGHDDRIPRECVIEGRSPESIADVVERVNALPRPVSVACFVASLPRPLAVVASSSEFSAQPAVGAGNPRLFILSEGLAMSIVPAGEGSHLLELGEWVSDTRTIKAELRFPVEAAISHDTPYEVLLDGGITTCGLCHRNETPAPDRPGAYVSEAMRPASNHYVPLADLHDELDACDRSAEPARCELLSALLDFGLVEEVAFSDELATFFN</sequence>
<evidence type="ECO:0000313" key="1">
    <source>
        <dbReference type="EMBL" id="PRQ04272.1"/>
    </source>
</evidence>
<dbReference type="Proteomes" id="UP000237968">
    <property type="component" value="Unassembled WGS sequence"/>
</dbReference>
<organism evidence="1 2">
    <name type="scientific">Enhygromyxa salina</name>
    <dbReference type="NCBI Taxonomy" id="215803"/>
    <lineage>
        <taxon>Bacteria</taxon>
        <taxon>Pseudomonadati</taxon>
        <taxon>Myxococcota</taxon>
        <taxon>Polyangia</taxon>
        <taxon>Nannocystales</taxon>
        <taxon>Nannocystaceae</taxon>
        <taxon>Enhygromyxa</taxon>
    </lineage>
</organism>
<proteinExistence type="predicted"/>
<dbReference type="EMBL" id="PVNK01000047">
    <property type="protein sequence ID" value="PRQ04272.1"/>
    <property type="molecule type" value="Genomic_DNA"/>
</dbReference>
<keyword evidence="2" id="KW-1185">Reference proteome</keyword>
<accession>A0A2S9YGV1</accession>
<protein>
    <submittedName>
        <fullName evidence="1">Uncharacterized protein</fullName>
    </submittedName>
</protein>
<gene>
    <name evidence="1" type="ORF">ENSA5_09210</name>
</gene>
<name>A0A2S9YGV1_9BACT</name>
<dbReference type="OrthoDB" id="5520238at2"/>